<dbReference type="VEuPathDB" id="VectorBase:ASIC020260"/>
<evidence type="ECO:0000313" key="1">
    <source>
        <dbReference type="EMBL" id="KFB52073.1"/>
    </source>
</evidence>
<sequence>MPPGRPQFVPTKVKFLREDQTKHFPYANANNLHPGGSQRPANFPFLGAILGQGVQILNQENSWKESVQTPRWNVPRFSQRISKTICLADRLTFFAGKLANSLAVDEVCRKVATGRTNKQSLAVDVISNIQIDFKVHPLPNTIGVVSE</sequence>
<dbReference type="AlphaFoldDB" id="A0A084WPC9"/>
<dbReference type="EnsemblMetazoa" id="ASIC020260-RA">
    <property type="protein sequence ID" value="ASIC020260-PA"/>
    <property type="gene ID" value="ASIC020260"/>
</dbReference>
<dbReference type="Proteomes" id="UP000030765">
    <property type="component" value="Unassembled WGS sequence"/>
</dbReference>
<evidence type="ECO:0000313" key="3">
    <source>
        <dbReference type="Proteomes" id="UP000030765"/>
    </source>
</evidence>
<evidence type="ECO:0000313" key="2">
    <source>
        <dbReference type="EnsemblMetazoa" id="ASIC020260-PA"/>
    </source>
</evidence>
<protein>
    <submittedName>
        <fullName evidence="1 2">Uncharacterized protein</fullName>
    </submittedName>
</protein>
<reference evidence="2" key="2">
    <citation type="submission" date="2020-05" db="UniProtKB">
        <authorList>
            <consortium name="EnsemblMetazoa"/>
        </authorList>
    </citation>
    <scope>IDENTIFICATION</scope>
</reference>
<keyword evidence="3" id="KW-1185">Reference proteome</keyword>
<name>A0A084WPC9_ANOSI</name>
<gene>
    <name evidence="1" type="ORF">ZHAS_00020260</name>
</gene>
<dbReference type="EMBL" id="ATLV01025053">
    <property type="status" value="NOT_ANNOTATED_CDS"/>
    <property type="molecule type" value="Genomic_DNA"/>
</dbReference>
<dbReference type="EMBL" id="KE525368">
    <property type="protein sequence ID" value="KFB52073.1"/>
    <property type="molecule type" value="Genomic_DNA"/>
</dbReference>
<accession>A0A084WPC9</accession>
<organism evidence="1">
    <name type="scientific">Anopheles sinensis</name>
    <name type="common">Mosquito</name>
    <dbReference type="NCBI Taxonomy" id="74873"/>
    <lineage>
        <taxon>Eukaryota</taxon>
        <taxon>Metazoa</taxon>
        <taxon>Ecdysozoa</taxon>
        <taxon>Arthropoda</taxon>
        <taxon>Hexapoda</taxon>
        <taxon>Insecta</taxon>
        <taxon>Pterygota</taxon>
        <taxon>Neoptera</taxon>
        <taxon>Endopterygota</taxon>
        <taxon>Diptera</taxon>
        <taxon>Nematocera</taxon>
        <taxon>Culicoidea</taxon>
        <taxon>Culicidae</taxon>
        <taxon>Anophelinae</taxon>
        <taxon>Anopheles</taxon>
    </lineage>
</organism>
<reference evidence="1 3" key="1">
    <citation type="journal article" date="2014" name="BMC Genomics">
        <title>Genome sequence of Anopheles sinensis provides insight into genetics basis of mosquito competence for malaria parasites.</title>
        <authorList>
            <person name="Zhou D."/>
            <person name="Zhang D."/>
            <person name="Ding G."/>
            <person name="Shi L."/>
            <person name="Hou Q."/>
            <person name="Ye Y."/>
            <person name="Xu Y."/>
            <person name="Zhou H."/>
            <person name="Xiong C."/>
            <person name="Li S."/>
            <person name="Yu J."/>
            <person name="Hong S."/>
            <person name="Yu X."/>
            <person name="Zou P."/>
            <person name="Chen C."/>
            <person name="Chang X."/>
            <person name="Wang W."/>
            <person name="Lv Y."/>
            <person name="Sun Y."/>
            <person name="Ma L."/>
            <person name="Shen B."/>
            <person name="Zhu C."/>
        </authorList>
    </citation>
    <scope>NUCLEOTIDE SEQUENCE [LARGE SCALE GENOMIC DNA]</scope>
</reference>
<proteinExistence type="predicted"/>